<dbReference type="FunFam" id="3.20.20.60:FF:000003">
    <property type="entry name" value="3-methyl-2-oxobutanoate hydroxymethyltransferase"/>
    <property type="match status" value="1"/>
</dbReference>
<dbReference type="Pfam" id="PF02548">
    <property type="entry name" value="Pantoate_transf"/>
    <property type="match status" value="1"/>
</dbReference>
<dbReference type="CDD" id="cd06557">
    <property type="entry name" value="KPHMT-like"/>
    <property type="match status" value="1"/>
</dbReference>
<evidence type="ECO:0000256" key="6">
    <source>
        <dbReference type="ARBA" id="ARBA00049172"/>
    </source>
</evidence>
<keyword evidence="8" id="KW-0489">Methyltransferase</keyword>
<dbReference type="NCBIfam" id="NF001452">
    <property type="entry name" value="PRK00311.1"/>
    <property type="match status" value="1"/>
</dbReference>
<dbReference type="GO" id="GO:0003864">
    <property type="term" value="F:3-methyl-2-oxobutanoate hydroxymethyltransferase activity"/>
    <property type="evidence" value="ECO:0007669"/>
    <property type="project" value="UniProtKB-EC"/>
</dbReference>
<keyword evidence="5 7" id="KW-0808">Transferase</keyword>
<evidence type="ECO:0000313" key="10">
    <source>
        <dbReference type="Proteomes" id="UP000268321"/>
    </source>
</evidence>
<evidence type="ECO:0000256" key="1">
    <source>
        <dbReference type="ARBA" id="ARBA00005033"/>
    </source>
</evidence>
<name>A0A4P9Z950_9ASCO</name>
<evidence type="ECO:0000313" key="9">
    <source>
        <dbReference type="EMBL" id="RKP29121.1"/>
    </source>
</evidence>
<dbReference type="PANTHER" id="PTHR20881:SF0">
    <property type="entry name" value="3-METHYL-2-OXOBUTANOATE HYDROXYMETHYLTRANSFERASE"/>
    <property type="match status" value="1"/>
</dbReference>
<dbReference type="InterPro" id="IPR040442">
    <property type="entry name" value="Pyrv_kinase-like_dom_sf"/>
</dbReference>
<evidence type="ECO:0000256" key="7">
    <source>
        <dbReference type="RuleBase" id="RU362100"/>
    </source>
</evidence>
<reference evidence="10" key="1">
    <citation type="journal article" date="2018" name="Nat. Microbiol.">
        <title>Leveraging single-cell genomics to expand the fungal tree of life.</title>
        <authorList>
            <person name="Ahrendt S.R."/>
            <person name="Quandt C.A."/>
            <person name="Ciobanu D."/>
            <person name="Clum A."/>
            <person name="Salamov A."/>
            <person name="Andreopoulos B."/>
            <person name="Cheng J.F."/>
            <person name="Woyke T."/>
            <person name="Pelin A."/>
            <person name="Henrissat B."/>
            <person name="Reynolds N.K."/>
            <person name="Benny G.L."/>
            <person name="Smith M.E."/>
            <person name="James T.Y."/>
            <person name="Grigoriev I.V."/>
        </authorList>
    </citation>
    <scope>NUCLEOTIDE SEQUENCE [LARGE SCALE GENOMIC DNA]</scope>
    <source>
        <strain evidence="10">Baker2002</strain>
    </source>
</reference>
<dbReference type="Gene3D" id="3.20.20.60">
    <property type="entry name" value="Phosphoenolpyruvate-binding domains"/>
    <property type="match status" value="1"/>
</dbReference>
<dbReference type="PIRSF" id="PIRSF000388">
    <property type="entry name" value="Pantoate_hydroxy_MeTrfase"/>
    <property type="match status" value="1"/>
</dbReference>
<dbReference type="EC" id="2.1.2.11" evidence="4 7"/>
<dbReference type="GO" id="GO:0005739">
    <property type="term" value="C:mitochondrion"/>
    <property type="evidence" value="ECO:0007669"/>
    <property type="project" value="TreeGrafter"/>
</dbReference>
<dbReference type="HAMAP" id="MF_00156">
    <property type="entry name" value="PanB"/>
    <property type="match status" value="1"/>
</dbReference>
<dbReference type="GO" id="GO:0000287">
    <property type="term" value="F:magnesium ion binding"/>
    <property type="evidence" value="ECO:0007669"/>
    <property type="project" value="TreeGrafter"/>
</dbReference>
<protein>
    <recommendedName>
        <fullName evidence="4 7">3-methyl-2-oxobutanoate hydroxymethyltransferase</fullName>
        <ecNumber evidence="4 7">2.1.2.11</ecNumber>
    </recommendedName>
</protein>
<dbReference type="InterPro" id="IPR015813">
    <property type="entry name" value="Pyrv/PenolPyrv_kinase-like_dom"/>
</dbReference>
<dbReference type="EMBL" id="ML004897">
    <property type="protein sequence ID" value="RKP28501.1"/>
    <property type="molecule type" value="Genomic_DNA"/>
</dbReference>
<comment type="pathway">
    <text evidence="1 7">Cofactor biosynthesis; (R)-pantothenate biosynthesis; (R)-pantoate from 3-methyl-2-oxobutanoate: step 1/2.</text>
</comment>
<evidence type="ECO:0000256" key="5">
    <source>
        <dbReference type="ARBA" id="ARBA00022679"/>
    </source>
</evidence>
<dbReference type="EMBL" id="ML004509">
    <property type="protein sequence ID" value="RKP29121.1"/>
    <property type="molecule type" value="Genomic_DNA"/>
</dbReference>
<comment type="similarity">
    <text evidence="2 7">Belongs to the PanB family.</text>
</comment>
<reference evidence="8" key="2">
    <citation type="submission" date="2018-08" db="EMBL/GenBank/DDBJ databases">
        <title>Leveraging single-cell genomics to expand the Fungal Tree of Life.</title>
        <authorList>
            <consortium name="DOE Joint Genome Institute"/>
            <person name="Ahrendt S.R."/>
            <person name="Quandt C.A."/>
            <person name="Ciobanu D."/>
            <person name="Clum A."/>
            <person name="Salamov A."/>
            <person name="Andreopoulos B."/>
            <person name="Cheng J.-F."/>
            <person name="Woyke T."/>
            <person name="Pelin A."/>
            <person name="Henrissat B."/>
            <person name="Reynolds N."/>
            <person name="Benny G.L."/>
            <person name="Smith M.E."/>
            <person name="James T.Y."/>
            <person name="Grigoriev I.V."/>
        </authorList>
    </citation>
    <scope>NUCLEOTIDE SEQUENCE</scope>
    <source>
        <strain evidence="8">Baker2002</strain>
    </source>
</reference>
<evidence type="ECO:0000256" key="4">
    <source>
        <dbReference type="ARBA" id="ARBA00012618"/>
    </source>
</evidence>
<dbReference type="NCBIfam" id="TIGR00222">
    <property type="entry name" value="panB"/>
    <property type="match status" value="1"/>
</dbReference>
<keyword evidence="7" id="KW-0566">Pantothenate biosynthesis</keyword>
<dbReference type="SUPFAM" id="SSF51621">
    <property type="entry name" value="Phosphoenolpyruvate/pyruvate domain"/>
    <property type="match status" value="1"/>
</dbReference>
<gene>
    <name evidence="9" type="ORF">METBISCDRAFT_19412</name>
    <name evidence="8" type="ORF">METBISCDRAFT_20453</name>
</gene>
<dbReference type="UniPathway" id="UPA00028">
    <property type="reaction ID" value="UER00003"/>
</dbReference>
<keyword evidence="10" id="KW-1185">Reference proteome</keyword>
<evidence type="ECO:0000256" key="3">
    <source>
        <dbReference type="ARBA" id="ARBA00011881"/>
    </source>
</evidence>
<accession>A0A4P9Z950</accession>
<comment type="function">
    <text evidence="7">Catalyzes the reversible reaction in which hydroxymethyl group from 5,10-methylenetetrahydrofolate is transferred onto alpha-ketoisovalerate to form ketopantoate.</text>
</comment>
<evidence type="ECO:0000256" key="2">
    <source>
        <dbReference type="ARBA" id="ARBA00008676"/>
    </source>
</evidence>
<comment type="catalytic activity">
    <reaction evidence="6 7">
        <text>(6R)-5,10-methylene-5,6,7,8-tetrahydrofolate + 3-methyl-2-oxobutanoate + H2O = 2-dehydropantoate + (6S)-5,6,7,8-tetrahydrofolate</text>
        <dbReference type="Rhea" id="RHEA:11824"/>
        <dbReference type="ChEBI" id="CHEBI:11561"/>
        <dbReference type="ChEBI" id="CHEBI:11851"/>
        <dbReference type="ChEBI" id="CHEBI:15377"/>
        <dbReference type="ChEBI" id="CHEBI:15636"/>
        <dbReference type="ChEBI" id="CHEBI:57453"/>
        <dbReference type="EC" id="2.1.2.11"/>
    </reaction>
</comment>
<dbReference type="OrthoDB" id="425211at2759"/>
<evidence type="ECO:0000313" key="8">
    <source>
        <dbReference type="EMBL" id="RKP28501.1"/>
    </source>
</evidence>
<dbReference type="Proteomes" id="UP000268321">
    <property type="component" value="Unassembled WGS sequence"/>
</dbReference>
<dbReference type="GO" id="GO:0008168">
    <property type="term" value="F:methyltransferase activity"/>
    <property type="evidence" value="ECO:0007669"/>
    <property type="project" value="UniProtKB-KW"/>
</dbReference>
<dbReference type="GO" id="GO:0015940">
    <property type="term" value="P:pantothenate biosynthetic process"/>
    <property type="evidence" value="ECO:0007669"/>
    <property type="project" value="UniProtKB-UniPathway"/>
</dbReference>
<dbReference type="PANTHER" id="PTHR20881">
    <property type="entry name" value="3-METHYL-2-OXOBUTANOATE HYDROXYMETHYLTRANSFERASE"/>
    <property type="match status" value="1"/>
</dbReference>
<dbReference type="InterPro" id="IPR003700">
    <property type="entry name" value="Pantoate_hydroxy_MeTrfase"/>
</dbReference>
<sequence length="303" mass="32778">MLRICIRKFSGASRLFSAQIFKTRKTVRTLKELYEQKTPISVVTAWDAITGNIANQAEVDIVLVGDSLAMVALGHKDTIALELDDMVHHVKAVSRGNMTSFLVADLPFGSFEESEAQAVQSSIKLMKKGMAQAVKIEGGVEIAPTIKRIVKAGVPVMGHVGLSPQKHNLVGGFSLQGSTYDSAVQIIEDCIALEKAGVFAIVIECVPNKLAQILTDSVSIPTIGIGAGNAVSGQVLVTSDILGMEDRKPAKFVKRYMDFYGSAMRALESYNKDVKSGSYPDSNEHGYKINSQVLAKIREYLAK</sequence>
<organism evidence="8 10">
    <name type="scientific">Metschnikowia bicuspidata</name>
    <dbReference type="NCBI Taxonomy" id="27322"/>
    <lineage>
        <taxon>Eukaryota</taxon>
        <taxon>Fungi</taxon>
        <taxon>Dikarya</taxon>
        <taxon>Ascomycota</taxon>
        <taxon>Saccharomycotina</taxon>
        <taxon>Pichiomycetes</taxon>
        <taxon>Metschnikowiaceae</taxon>
        <taxon>Metschnikowia</taxon>
    </lineage>
</organism>
<dbReference type="GO" id="GO:0032259">
    <property type="term" value="P:methylation"/>
    <property type="evidence" value="ECO:0007669"/>
    <property type="project" value="UniProtKB-KW"/>
</dbReference>
<dbReference type="AlphaFoldDB" id="A0A4P9Z950"/>
<proteinExistence type="inferred from homology"/>
<comment type="subunit">
    <text evidence="3">Homotetramer.</text>
</comment>